<dbReference type="RefSeq" id="WP_091083571.1">
    <property type="nucleotide sequence ID" value="NZ_FNRD01000001.1"/>
</dbReference>
<gene>
    <name evidence="1" type="ORF">SAMN05443667_101259</name>
</gene>
<evidence type="ECO:0000313" key="1">
    <source>
        <dbReference type="EMBL" id="SDZ91116.1"/>
    </source>
</evidence>
<reference evidence="2" key="1">
    <citation type="submission" date="2016-10" db="EMBL/GenBank/DDBJ databases">
        <authorList>
            <person name="Varghese N."/>
            <person name="Submissions S."/>
        </authorList>
    </citation>
    <scope>NUCLEOTIDE SEQUENCE [LARGE SCALE GENOMIC DNA]</scope>
    <source>
        <strain evidence="2">DSM 22376</strain>
    </source>
</reference>
<sequence>MSTKTLIQPKRKAELQEILKGFGRETVKQEVIKIIMKLRDVPLKEAQNIKTIFPNEVKEIFNRFDYEIEA</sequence>
<dbReference type="Proteomes" id="UP000198951">
    <property type="component" value="Unassembled WGS sequence"/>
</dbReference>
<dbReference type="EMBL" id="FNRD01000001">
    <property type="protein sequence ID" value="SDZ91116.1"/>
    <property type="molecule type" value="Genomic_DNA"/>
</dbReference>
<proteinExistence type="predicted"/>
<name>A0A1H3WVD5_9FLAO</name>
<dbReference type="AlphaFoldDB" id="A0A1H3WVD5"/>
<protein>
    <submittedName>
        <fullName evidence="1">Uncharacterized protein</fullName>
    </submittedName>
</protein>
<keyword evidence="2" id="KW-1185">Reference proteome</keyword>
<accession>A0A1H3WVD5</accession>
<dbReference type="OrthoDB" id="1367348at2"/>
<evidence type="ECO:0000313" key="2">
    <source>
        <dbReference type="Proteomes" id="UP000198951"/>
    </source>
</evidence>
<organism evidence="1 2">
    <name type="scientific">Flavobacterium gillisiae</name>
    <dbReference type="NCBI Taxonomy" id="150146"/>
    <lineage>
        <taxon>Bacteria</taxon>
        <taxon>Pseudomonadati</taxon>
        <taxon>Bacteroidota</taxon>
        <taxon>Flavobacteriia</taxon>
        <taxon>Flavobacteriales</taxon>
        <taxon>Flavobacteriaceae</taxon>
        <taxon>Flavobacterium</taxon>
    </lineage>
</organism>